<reference evidence="1 2" key="1">
    <citation type="journal article" date="2013" name="Mar. Genomics">
        <title>Expression of sulfatases in Rhodopirellula baltica and the diversity of sulfatases in the genus Rhodopirellula.</title>
        <authorList>
            <person name="Wegner C.E."/>
            <person name="Richter-Heitmann T."/>
            <person name="Klindworth A."/>
            <person name="Klockow C."/>
            <person name="Richter M."/>
            <person name="Achstetter T."/>
            <person name="Glockner F.O."/>
            <person name="Harder J."/>
        </authorList>
    </citation>
    <scope>NUCLEOTIDE SEQUENCE [LARGE SCALE GENOMIC DNA]</scope>
    <source>
        <strain evidence="1 2">SM41</strain>
    </source>
</reference>
<proteinExistence type="predicted"/>
<evidence type="ECO:0000313" key="1">
    <source>
        <dbReference type="EMBL" id="EMI54298.1"/>
    </source>
</evidence>
<gene>
    <name evidence="1" type="ORF">RSSM_04289</name>
</gene>
<sequence length="56" mass="6153">MPLEIRVAPVAKVAKTFGVSQDPPKLLAVCRFNRESTCFRLTAIPFNEAPGYGVFV</sequence>
<accession>M5UE73</accession>
<dbReference type="Proteomes" id="UP000011885">
    <property type="component" value="Unassembled WGS sequence"/>
</dbReference>
<comment type="caution">
    <text evidence="1">The sequence shown here is derived from an EMBL/GenBank/DDBJ whole genome shotgun (WGS) entry which is preliminary data.</text>
</comment>
<evidence type="ECO:0000313" key="2">
    <source>
        <dbReference type="Proteomes" id="UP000011885"/>
    </source>
</evidence>
<dbReference type="AlphaFoldDB" id="M5UE73"/>
<protein>
    <submittedName>
        <fullName evidence="1">Uncharacterized protein</fullName>
    </submittedName>
</protein>
<name>M5UE73_9BACT</name>
<keyword evidence="2" id="KW-1185">Reference proteome</keyword>
<organism evidence="1 2">
    <name type="scientific">Rhodopirellula sallentina SM41</name>
    <dbReference type="NCBI Taxonomy" id="1263870"/>
    <lineage>
        <taxon>Bacteria</taxon>
        <taxon>Pseudomonadati</taxon>
        <taxon>Planctomycetota</taxon>
        <taxon>Planctomycetia</taxon>
        <taxon>Pirellulales</taxon>
        <taxon>Pirellulaceae</taxon>
        <taxon>Rhodopirellula</taxon>
    </lineage>
</organism>
<dbReference type="EMBL" id="ANOH01000285">
    <property type="protein sequence ID" value="EMI54298.1"/>
    <property type="molecule type" value="Genomic_DNA"/>
</dbReference>